<feature type="domain" description="Toprim" evidence="15">
    <location>
        <begin position="254"/>
        <end position="333"/>
    </location>
</feature>
<gene>
    <name evidence="12" type="primary">dnaG</name>
    <name evidence="16" type="ordered locus">CT1588</name>
</gene>
<dbReference type="Gene3D" id="3.90.580.10">
    <property type="entry name" value="Zinc finger, CHC2-type domain"/>
    <property type="match status" value="1"/>
</dbReference>
<dbReference type="InterPro" id="IPR006171">
    <property type="entry name" value="TOPRIM_dom"/>
</dbReference>
<dbReference type="Pfam" id="PF08275">
    <property type="entry name" value="DNAG_N"/>
    <property type="match status" value="1"/>
</dbReference>
<dbReference type="eggNOG" id="COG0358">
    <property type="taxonomic scope" value="Bacteria"/>
</dbReference>
<keyword evidence="1 12" id="KW-0240">DNA-directed RNA polymerase</keyword>
<keyword evidence="6 13" id="KW-0479">Metal-binding</keyword>
<dbReference type="GO" id="GO:0003677">
    <property type="term" value="F:DNA binding"/>
    <property type="evidence" value="ECO:0007669"/>
    <property type="project" value="UniProtKB-KW"/>
</dbReference>
<dbReference type="InterPro" id="IPR019475">
    <property type="entry name" value="DNA_primase_DnaB-bd"/>
</dbReference>
<dbReference type="STRING" id="194439.CT1588"/>
<evidence type="ECO:0000256" key="1">
    <source>
        <dbReference type="ARBA" id="ARBA00022478"/>
    </source>
</evidence>
<keyword evidence="5 12" id="KW-0235">DNA replication</keyword>
<keyword evidence="2 12" id="KW-0639">Primosome</keyword>
<dbReference type="EMBL" id="AE006470">
    <property type="protein sequence ID" value="AAM72813.1"/>
    <property type="molecule type" value="Genomic_DNA"/>
</dbReference>
<reference evidence="16 17" key="1">
    <citation type="journal article" date="2002" name="Proc. Natl. Acad. Sci. U.S.A.">
        <title>The complete genome sequence of Chlorobium tepidum TLS, a photosynthetic, anaerobic, green-sulfur bacterium.</title>
        <authorList>
            <person name="Eisen J.A."/>
            <person name="Nelson K.E."/>
            <person name="Paulsen I.T."/>
            <person name="Heidelberg J.F."/>
            <person name="Wu M."/>
            <person name="Dodson R.J."/>
            <person name="Deboy R."/>
            <person name="Gwinn M.L."/>
            <person name="Nelson W.C."/>
            <person name="Haft D.H."/>
            <person name="Hickey E.K."/>
            <person name="Peterson J.D."/>
            <person name="Durkin A.S."/>
            <person name="Kolonay J.L."/>
            <person name="Yang F."/>
            <person name="Holt I."/>
            <person name="Umayam L.A."/>
            <person name="Mason T."/>
            <person name="Brenner M."/>
            <person name="Shea T.P."/>
            <person name="Parksey D."/>
            <person name="Nierman W.C."/>
            <person name="Feldblyum T.V."/>
            <person name="Hansen C.L."/>
            <person name="Craven M.B."/>
            <person name="Radune D."/>
            <person name="Vamathevan J."/>
            <person name="Khouri H."/>
            <person name="White O."/>
            <person name="Gruber T.M."/>
            <person name="Ketchum K.A."/>
            <person name="Venter J.C."/>
            <person name="Tettelin H."/>
            <person name="Bryant D.A."/>
            <person name="Fraser C.M."/>
        </authorList>
    </citation>
    <scope>NUCLEOTIDE SEQUENCE [LARGE SCALE GENOMIC DNA]</scope>
    <source>
        <strain evidence="17">ATCC 49652 / DSM 12025 / NBRC 103806 / TLS</strain>
    </source>
</reference>
<evidence type="ECO:0000256" key="4">
    <source>
        <dbReference type="ARBA" id="ARBA00022695"/>
    </source>
</evidence>
<dbReference type="InterPro" id="IPR030846">
    <property type="entry name" value="DnaG_bac"/>
</dbReference>
<dbReference type="RefSeq" id="WP_010933252.1">
    <property type="nucleotide sequence ID" value="NC_002932.3"/>
</dbReference>
<keyword evidence="9" id="KW-0460">Magnesium</keyword>
<evidence type="ECO:0000256" key="14">
    <source>
        <dbReference type="SAM" id="MobiDB-lite"/>
    </source>
</evidence>
<comment type="subunit">
    <text evidence="12">Monomer. Interacts with DnaB.</text>
</comment>
<dbReference type="InterPro" id="IPR050219">
    <property type="entry name" value="DnaG_primase"/>
</dbReference>
<dbReference type="PANTHER" id="PTHR30313:SF2">
    <property type="entry name" value="DNA PRIMASE"/>
    <property type="match status" value="1"/>
</dbReference>
<evidence type="ECO:0000256" key="5">
    <source>
        <dbReference type="ARBA" id="ARBA00022705"/>
    </source>
</evidence>
<evidence type="ECO:0000256" key="7">
    <source>
        <dbReference type="ARBA" id="ARBA00022771"/>
    </source>
</evidence>
<comment type="function">
    <text evidence="12 13">RNA polymerase that catalyzes the synthesis of short RNA molecules used as primers for DNA polymerase during DNA replication.</text>
</comment>
<proteinExistence type="inferred from homology"/>
<dbReference type="CDD" id="cd03364">
    <property type="entry name" value="TOPRIM_DnaG_primases"/>
    <property type="match status" value="1"/>
</dbReference>
<dbReference type="GO" id="GO:0000428">
    <property type="term" value="C:DNA-directed RNA polymerase complex"/>
    <property type="evidence" value="ECO:0007669"/>
    <property type="project" value="UniProtKB-KW"/>
</dbReference>
<dbReference type="PIRSF" id="PIRSF002811">
    <property type="entry name" value="DnaG"/>
    <property type="match status" value="1"/>
</dbReference>
<dbReference type="GO" id="GO:0005737">
    <property type="term" value="C:cytoplasm"/>
    <property type="evidence" value="ECO:0007669"/>
    <property type="project" value="TreeGrafter"/>
</dbReference>
<evidence type="ECO:0000256" key="3">
    <source>
        <dbReference type="ARBA" id="ARBA00022679"/>
    </source>
</evidence>
<keyword evidence="7" id="KW-0863">Zinc-finger</keyword>
<dbReference type="SUPFAM" id="SSF56731">
    <property type="entry name" value="DNA primase core"/>
    <property type="match status" value="1"/>
</dbReference>
<protein>
    <recommendedName>
        <fullName evidence="12 13">DNA primase</fullName>
        <ecNumber evidence="12">2.7.7.101</ecNumber>
    </recommendedName>
</protein>
<evidence type="ECO:0000256" key="13">
    <source>
        <dbReference type="PIRNR" id="PIRNR002811"/>
    </source>
</evidence>
<evidence type="ECO:0000256" key="8">
    <source>
        <dbReference type="ARBA" id="ARBA00022833"/>
    </source>
</evidence>
<keyword evidence="4 12" id="KW-0548">Nucleotidyltransferase</keyword>
<evidence type="ECO:0000256" key="9">
    <source>
        <dbReference type="ARBA" id="ARBA00022842"/>
    </source>
</evidence>
<dbReference type="EnsemblBacteria" id="AAM72813">
    <property type="protein sequence ID" value="AAM72813"/>
    <property type="gene ID" value="CT1588"/>
</dbReference>
<keyword evidence="8 13" id="KW-0862">Zinc</keyword>
<evidence type="ECO:0000256" key="6">
    <source>
        <dbReference type="ARBA" id="ARBA00022723"/>
    </source>
</evidence>
<dbReference type="InterPro" id="IPR002694">
    <property type="entry name" value="Znf_CHC2"/>
</dbReference>
<dbReference type="GO" id="GO:0006269">
    <property type="term" value="P:DNA replication, synthesis of primer"/>
    <property type="evidence" value="ECO:0007669"/>
    <property type="project" value="UniProtKB-UniRule"/>
</dbReference>
<dbReference type="SMART" id="SM00493">
    <property type="entry name" value="TOPRIM"/>
    <property type="match status" value="1"/>
</dbReference>
<evidence type="ECO:0000256" key="2">
    <source>
        <dbReference type="ARBA" id="ARBA00022515"/>
    </source>
</evidence>
<dbReference type="GO" id="GO:0008270">
    <property type="term" value="F:zinc ion binding"/>
    <property type="evidence" value="ECO:0007669"/>
    <property type="project" value="UniProtKB-KW"/>
</dbReference>
<dbReference type="KEGG" id="cte:CT1588"/>
<dbReference type="InterPro" id="IPR037068">
    <property type="entry name" value="DNA_primase_core_N_sf"/>
</dbReference>
<dbReference type="Pfam" id="PF10410">
    <property type="entry name" value="DnaB_bind"/>
    <property type="match status" value="1"/>
</dbReference>
<sequence>MIDEVRQSTDIVDVVSDYVRLHPSGRHFKALSPFTQEKTPSFIVSPDKQIYKCFSSGKGGNVFTFVMEMEKVSFPEAVEMLAKRAGIDIGKYQQQKAKEKDKREASQFDTLRWAAKLFHGTLQSEAGSAALAYLTGKRGLEPGTIRRFGLGFAPESWDHLLHAAERDGAPVEHLVSLGLLTRHPKRNTLYDTFRNRIIFPILTVGGQVAGFGGRTLSNDAETPKYINSPESAFFEKSKLLYGMHAAKNEIRRQETAILVEGYMDVIAMHQAGFTNTVASCGTALTRYQAKILKRYTSRVLFLYDGDNAGKKSMLAGIDILLSEGLTPWVVMLPGNEDPDSFIRNYGKEAFLGELESEKSSFQDFQLRCYQDAGWMESPDTASKAISAMTRSIALIADPVQKELYIDELSKKLDLSRQTLREVMAASDTGGSTRESRQRRSEPAPQPLARQAPLSVTERTFLEALIESTFYGNEVLDFAASHESMFHLEHPAAQTIFSHLVRRFREMNDRDGHLDINSEISSIGMEDASNLAFDILFRLPVNETTRLTPAELEQHARRCLSHFLVAVKALVLEPLQKEKQKIIAQLQSATSTHEQERLSRELLEHNKQFRAMEQEVDESIRGILGE</sequence>
<comment type="caution">
    <text evidence="12">Lacks conserved residue(s) required for the propagation of feature annotation.</text>
</comment>
<keyword evidence="11 12" id="KW-0804">Transcription</keyword>
<comment type="catalytic activity">
    <reaction evidence="12">
        <text>ssDNA + n NTP = ssDNA/pppN(pN)n-1 hybrid + (n-1) diphosphate.</text>
        <dbReference type="EC" id="2.7.7.101"/>
    </reaction>
</comment>
<dbReference type="SMART" id="SM00400">
    <property type="entry name" value="ZnF_CHCC"/>
    <property type="match status" value="1"/>
</dbReference>
<evidence type="ECO:0000256" key="11">
    <source>
        <dbReference type="ARBA" id="ARBA00023163"/>
    </source>
</evidence>
<dbReference type="PANTHER" id="PTHR30313">
    <property type="entry name" value="DNA PRIMASE"/>
    <property type="match status" value="1"/>
</dbReference>
<dbReference type="OrthoDB" id="9803773at2"/>
<accession>Q8KC38</accession>
<organism evidence="16 17">
    <name type="scientific">Chlorobaculum tepidum (strain ATCC 49652 / DSM 12025 / NBRC 103806 / TLS)</name>
    <name type="common">Chlorobium tepidum</name>
    <dbReference type="NCBI Taxonomy" id="194439"/>
    <lineage>
        <taxon>Bacteria</taxon>
        <taxon>Pseudomonadati</taxon>
        <taxon>Chlorobiota</taxon>
        <taxon>Chlorobiia</taxon>
        <taxon>Chlorobiales</taxon>
        <taxon>Chlorobiaceae</taxon>
        <taxon>Chlorobaculum</taxon>
    </lineage>
</organism>
<dbReference type="Proteomes" id="UP000001007">
    <property type="component" value="Chromosome"/>
</dbReference>
<dbReference type="EC" id="2.7.7.101" evidence="12"/>
<feature type="region of interest" description="Disordered" evidence="14">
    <location>
        <begin position="423"/>
        <end position="451"/>
    </location>
</feature>
<dbReference type="PROSITE" id="PS50880">
    <property type="entry name" value="TOPRIM"/>
    <property type="match status" value="1"/>
</dbReference>
<evidence type="ECO:0000256" key="10">
    <source>
        <dbReference type="ARBA" id="ARBA00023125"/>
    </source>
</evidence>
<evidence type="ECO:0000313" key="17">
    <source>
        <dbReference type="Proteomes" id="UP000001007"/>
    </source>
</evidence>
<dbReference type="InterPro" id="IPR034151">
    <property type="entry name" value="TOPRIM_DnaG_bac"/>
</dbReference>
<name>Q8KC38_CHLTE</name>
<dbReference type="PATRIC" id="fig|194439.7.peg.1434"/>
<dbReference type="InterPro" id="IPR013264">
    <property type="entry name" value="DNAG_N"/>
</dbReference>
<keyword evidence="3 12" id="KW-0808">Transferase</keyword>
<dbReference type="HOGENOM" id="CLU_013501_3_1_10"/>
<keyword evidence="17" id="KW-1185">Reference proteome</keyword>
<dbReference type="Pfam" id="PF13155">
    <property type="entry name" value="Toprim_2"/>
    <property type="match status" value="1"/>
</dbReference>
<evidence type="ECO:0000313" key="16">
    <source>
        <dbReference type="EMBL" id="AAM72813.1"/>
    </source>
</evidence>
<dbReference type="HAMAP" id="MF_00974">
    <property type="entry name" value="DNA_primase_DnaG"/>
    <property type="match status" value="1"/>
</dbReference>
<dbReference type="GO" id="GO:1990077">
    <property type="term" value="C:primosome complex"/>
    <property type="evidence" value="ECO:0007669"/>
    <property type="project" value="UniProtKB-KW"/>
</dbReference>
<dbReference type="Gene3D" id="3.40.1360.10">
    <property type="match status" value="1"/>
</dbReference>
<dbReference type="Gene3D" id="3.90.980.10">
    <property type="entry name" value="DNA primase, catalytic core, N-terminal domain"/>
    <property type="match status" value="1"/>
</dbReference>
<dbReference type="SUPFAM" id="SSF57783">
    <property type="entry name" value="Zinc beta-ribbon"/>
    <property type="match status" value="1"/>
</dbReference>
<dbReference type="InterPro" id="IPR036977">
    <property type="entry name" value="DNA_primase_Znf_CHC2"/>
</dbReference>
<evidence type="ECO:0000259" key="15">
    <source>
        <dbReference type="PROSITE" id="PS50880"/>
    </source>
</evidence>
<comment type="similarity">
    <text evidence="12 13">Belongs to the DnaG primase family.</text>
</comment>
<dbReference type="InterPro" id="IPR006295">
    <property type="entry name" value="DNA_primase_DnaG"/>
</dbReference>
<dbReference type="GO" id="GO:0003899">
    <property type="term" value="F:DNA-directed RNA polymerase activity"/>
    <property type="evidence" value="ECO:0007669"/>
    <property type="project" value="UniProtKB-UniRule"/>
</dbReference>
<comment type="cofactor">
    <cofactor evidence="13">
        <name>Zn(2+)</name>
        <dbReference type="ChEBI" id="CHEBI:29105"/>
    </cofactor>
    <text evidence="13">Binds 1 zinc ion per monomer.</text>
</comment>
<dbReference type="FunFam" id="3.90.580.10:FF:000001">
    <property type="entry name" value="DNA primase"/>
    <property type="match status" value="1"/>
</dbReference>
<dbReference type="NCBIfam" id="TIGR01391">
    <property type="entry name" value="dnaG"/>
    <property type="match status" value="1"/>
</dbReference>
<dbReference type="FunFam" id="3.40.1360.10:FF:000002">
    <property type="entry name" value="DNA primase"/>
    <property type="match status" value="1"/>
</dbReference>
<dbReference type="AlphaFoldDB" id="Q8KC38"/>
<dbReference type="Pfam" id="PF01807">
    <property type="entry name" value="Zn_ribbon_DnaG"/>
    <property type="match status" value="1"/>
</dbReference>
<keyword evidence="10 12" id="KW-0238">DNA-binding</keyword>
<evidence type="ECO:0000256" key="12">
    <source>
        <dbReference type="HAMAP-Rule" id="MF_00974"/>
    </source>
</evidence>